<proteinExistence type="predicted"/>
<dbReference type="GO" id="GO:0008270">
    <property type="term" value="F:zinc ion binding"/>
    <property type="evidence" value="ECO:0007669"/>
    <property type="project" value="UniProtKB-KW"/>
</dbReference>
<reference evidence="6" key="1">
    <citation type="submission" date="2014-03" db="EMBL/GenBank/DDBJ databases">
        <title>The Genome Sequence of Puccinia striiformis f. sp. tritici PST-78.</title>
        <authorList>
            <consortium name="The Broad Institute Genome Sequencing Platform"/>
            <person name="Cuomo C."/>
            <person name="Hulbert S."/>
            <person name="Chen X."/>
            <person name="Walker B."/>
            <person name="Young S.K."/>
            <person name="Zeng Q."/>
            <person name="Gargeya S."/>
            <person name="Fitzgerald M."/>
            <person name="Haas B."/>
            <person name="Abouelleil A."/>
            <person name="Alvarado L."/>
            <person name="Arachchi H.M."/>
            <person name="Berlin A.M."/>
            <person name="Chapman S.B."/>
            <person name="Goldberg J."/>
            <person name="Griggs A."/>
            <person name="Gujja S."/>
            <person name="Hansen M."/>
            <person name="Howarth C."/>
            <person name="Imamovic A."/>
            <person name="Larimer J."/>
            <person name="McCowan C."/>
            <person name="Montmayeur A."/>
            <person name="Murphy C."/>
            <person name="Neiman D."/>
            <person name="Pearson M."/>
            <person name="Priest M."/>
            <person name="Roberts A."/>
            <person name="Saif S."/>
            <person name="Shea T."/>
            <person name="Sisk P."/>
            <person name="Sykes S."/>
            <person name="Wortman J."/>
            <person name="Nusbaum C."/>
            <person name="Birren B."/>
        </authorList>
    </citation>
    <scope>NUCLEOTIDE SEQUENCE [LARGE SCALE GENOMIC DNA]</scope>
    <source>
        <strain evidence="6">race PST-78</strain>
    </source>
</reference>
<keyword evidence="3" id="KW-0862">Zinc</keyword>
<dbReference type="Gene3D" id="2.20.25.240">
    <property type="match status" value="1"/>
</dbReference>
<dbReference type="Proteomes" id="UP000054564">
    <property type="component" value="Unassembled WGS sequence"/>
</dbReference>
<name>A0A0L0UIH8_9BASI</name>
<evidence type="ECO:0000259" key="4">
    <source>
        <dbReference type="Pfam" id="PF04500"/>
    </source>
</evidence>
<dbReference type="Pfam" id="PF04500">
    <property type="entry name" value="FLYWCH"/>
    <property type="match status" value="1"/>
</dbReference>
<keyword evidence="1" id="KW-0479">Metal-binding</keyword>
<protein>
    <recommendedName>
        <fullName evidence="4">FLYWCH-type domain-containing protein</fullName>
    </recommendedName>
</protein>
<gene>
    <name evidence="5" type="ORF">PSTG_19886</name>
</gene>
<feature type="non-terminal residue" evidence="5">
    <location>
        <position position="85"/>
    </location>
</feature>
<evidence type="ECO:0000256" key="3">
    <source>
        <dbReference type="ARBA" id="ARBA00022833"/>
    </source>
</evidence>
<feature type="non-terminal residue" evidence="5">
    <location>
        <position position="1"/>
    </location>
</feature>
<keyword evidence="2" id="KW-0863">Zinc-finger</keyword>
<dbReference type="AlphaFoldDB" id="A0A0L0UIH8"/>
<evidence type="ECO:0000256" key="1">
    <source>
        <dbReference type="ARBA" id="ARBA00022723"/>
    </source>
</evidence>
<comment type="caution">
    <text evidence="5">The sequence shown here is derived from an EMBL/GenBank/DDBJ whole genome shotgun (WGS) entry which is preliminary data.</text>
</comment>
<feature type="domain" description="FLYWCH-type" evidence="4">
    <location>
        <begin position="5"/>
        <end position="42"/>
    </location>
</feature>
<dbReference type="InterPro" id="IPR007588">
    <property type="entry name" value="Znf_FLYWCH"/>
</dbReference>
<dbReference type="EMBL" id="AJIL01008295">
    <property type="protein sequence ID" value="KNE86750.1"/>
    <property type="molecule type" value="Genomic_DNA"/>
</dbReference>
<evidence type="ECO:0000256" key="2">
    <source>
        <dbReference type="ARBA" id="ARBA00022771"/>
    </source>
</evidence>
<accession>A0A0L0UIH8</accession>
<keyword evidence="6" id="KW-1185">Reference proteome</keyword>
<evidence type="ECO:0000313" key="6">
    <source>
        <dbReference type="Proteomes" id="UP000054564"/>
    </source>
</evidence>
<dbReference type="STRING" id="1165861.A0A0L0UIH8"/>
<evidence type="ECO:0000313" key="5">
    <source>
        <dbReference type="EMBL" id="KNE86750.1"/>
    </source>
</evidence>
<organism evidence="5 6">
    <name type="scientific">Puccinia striiformis f. sp. tritici PST-78</name>
    <dbReference type="NCBI Taxonomy" id="1165861"/>
    <lineage>
        <taxon>Eukaryota</taxon>
        <taxon>Fungi</taxon>
        <taxon>Dikarya</taxon>
        <taxon>Basidiomycota</taxon>
        <taxon>Pucciniomycotina</taxon>
        <taxon>Pucciniomycetes</taxon>
        <taxon>Pucciniales</taxon>
        <taxon>Pucciniaceae</taxon>
        <taxon>Puccinia</taxon>
    </lineage>
</organism>
<sequence length="85" mass="9563">LSADETKRFWRCRRKDLACPARIHTGIHDFKVIKFSSKKHCHDSEAARIEADTALTSMRQRAISTMEPTSCVINECVNGLSDAAK</sequence>